<evidence type="ECO:0000256" key="1">
    <source>
        <dbReference type="SAM" id="MobiDB-lite"/>
    </source>
</evidence>
<dbReference type="GeneTree" id="ENSGT00440000033870"/>
<name>A0AAX7VV26_ASTCA</name>
<reference evidence="2 3" key="1">
    <citation type="submission" date="2018-05" db="EMBL/GenBank/DDBJ databases">
        <authorList>
            <person name="Datahose"/>
        </authorList>
    </citation>
    <scope>NUCLEOTIDE SEQUENCE</scope>
</reference>
<dbReference type="Ensembl" id="ENSACLT00000091194.1">
    <property type="protein sequence ID" value="ENSACLP00000079711.1"/>
    <property type="gene ID" value="ENSACLG00000028876.1"/>
</dbReference>
<dbReference type="AlphaFoldDB" id="A0AAX7VV26"/>
<feature type="region of interest" description="Disordered" evidence="1">
    <location>
        <begin position="219"/>
        <end position="278"/>
    </location>
</feature>
<accession>A0AAX7VV26</accession>
<proteinExistence type="predicted"/>
<keyword evidence="3" id="KW-1185">Reference proteome</keyword>
<feature type="compositionally biased region" description="Polar residues" evidence="1">
    <location>
        <begin position="225"/>
        <end position="240"/>
    </location>
</feature>
<dbReference type="Proteomes" id="UP000265100">
    <property type="component" value="Chromosome 20"/>
</dbReference>
<evidence type="ECO:0000313" key="3">
    <source>
        <dbReference type="Proteomes" id="UP000265100"/>
    </source>
</evidence>
<dbReference type="PANTHER" id="PTHR14254">
    <property type="entry name" value="GENE 33 POLYPEPTIDE"/>
    <property type="match status" value="1"/>
</dbReference>
<protein>
    <recommendedName>
        <fullName evidence="4">ERBB receptor feedback inhibitor 1a</fullName>
    </recommendedName>
</protein>
<dbReference type="PANTHER" id="PTHR14254:SF5">
    <property type="entry name" value="ERBB RECEPTOR FEEDBACK INHIBITOR 1"/>
    <property type="match status" value="1"/>
</dbReference>
<dbReference type="GO" id="GO:0042059">
    <property type="term" value="P:negative regulation of epidermal growth factor receptor signaling pathway"/>
    <property type="evidence" value="ECO:0007669"/>
    <property type="project" value="TreeGrafter"/>
</dbReference>
<dbReference type="InterPro" id="IPR052112">
    <property type="entry name" value="EGFR_SigReg_Kinase"/>
</dbReference>
<dbReference type="GO" id="GO:0045616">
    <property type="term" value="P:regulation of keratinocyte differentiation"/>
    <property type="evidence" value="ECO:0007669"/>
    <property type="project" value="TreeGrafter"/>
</dbReference>
<evidence type="ECO:0008006" key="4">
    <source>
        <dbReference type="Google" id="ProtNLM"/>
    </source>
</evidence>
<reference evidence="2" key="4">
    <citation type="submission" date="2025-09" db="UniProtKB">
        <authorList>
            <consortium name="Ensembl"/>
        </authorList>
    </citation>
    <scope>IDENTIFICATION</scope>
</reference>
<feature type="compositionally biased region" description="Pro residues" evidence="1">
    <location>
        <begin position="265"/>
        <end position="278"/>
    </location>
</feature>
<reference evidence="3" key="2">
    <citation type="submission" date="2023-03" db="EMBL/GenBank/DDBJ databases">
        <authorList>
            <consortium name="Wellcome Sanger Institute Data Sharing"/>
        </authorList>
    </citation>
    <scope>NUCLEOTIDE SEQUENCE [LARGE SCALE GENOMIC DNA]</scope>
</reference>
<sequence>MARSQNNLWRQHDLNRVQSFGLRAYTEQTLKELQQQQQMANEFNSNPSLSQPPFFSDSYHLASDNMLLPIEGDQVVPSSQRQAVFGVDQREAKPLPPLPDPEELMSDEAADSEVEFFTSDRRPLLPKSCPKPICRNSSKDFGQVNYAYQESSLRAGDAGVGSMAFSWPSREDRPTFGGGRFAADIWCLGHQTDENQPVVSEAEDTFGAKRPEQNLLPRIQFFGSGPSTQPHASTSSWSTDRPQIPPRIPIPPKSKTGTDEDKPPKIPPRVPLVPPCPPRTPSPKSLPIYINGVMPATQSFAANPKYVSKALLRQMTGEPPATQFSPCIVPILKDGRKASGTHYILLPPGRPPNTERRERLLSEPAKTGNSSFWQKSSLWALLNFDLCSWTGTASAVSSLGAEVLRAATELADVGI</sequence>
<reference evidence="2" key="3">
    <citation type="submission" date="2025-08" db="UniProtKB">
        <authorList>
            <consortium name="Ensembl"/>
        </authorList>
    </citation>
    <scope>IDENTIFICATION</scope>
</reference>
<feature type="compositionally biased region" description="Pro residues" evidence="1">
    <location>
        <begin position="243"/>
        <end position="252"/>
    </location>
</feature>
<organism evidence="2 3">
    <name type="scientific">Astatotilapia calliptera</name>
    <name type="common">Eastern happy</name>
    <name type="synonym">Chromis callipterus</name>
    <dbReference type="NCBI Taxonomy" id="8154"/>
    <lineage>
        <taxon>Eukaryota</taxon>
        <taxon>Metazoa</taxon>
        <taxon>Chordata</taxon>
        <taxon>Craniata</taxon>
        <taxon>Vertebrata</taxon>
        <taxon>Euteleostomi</taxon>
        <taxon>Actinopterygii</taxon>
        <taxon>Neopterygii</taxon>
        <taxon>Teleostei</taxon>
        <taxon>Neoteleostei</taxon>
        <taxon>Acanthomorphata</taxon>
        <taxon>Ovalentaria</taxon>
        <taxon>Cichlomorphae</taxon>
        <taxon>Cichliformes</taxon>
        <taxon>Cichlidae</taxon>
        <taxon>African cichlids</taxon>
        <taxon>Pseudocrenilabrinae</taxon>
        <taxon>Haplochromini</taxon>
        <taxon>Astatotilapia</taxon>
    </lineage>
</organism>
<evidence type="ECO:0000313" key="2">
    <source>
        <dbReference type="Ensembl" id="ENSACLP00000079711.1"/>
    </source>
</evidence>